<gene>
    <name evidence="5" type="ORF">GCK32_020500</name>
</gene>
<evidence type="ECO:0000256" key="1">
    <source>
        <dbReference type="ARBA" id="ARBA00022692"/>
    </source>
</evidence>
<evidence type="ECO:0000313" key="6">
    <source>
        <dbReference type="Proteomes" id="UP001331761"/>
    </source>
</evidence>
<evidence type="ECO:0000256" key="2">
    <source>
        <dbReference type="ARBA" id="ARBA00022989"/>
    </source>
</evidence>
<dbReference type="Gene3D" id="1.20.1560.10">
    <property type="entry name" value="ABC transporter type 1, transmembrane domain"/>
    <property type="match status" value="1"/>
</dbReference>
<dbReference type="EMBL" id="WIXE01020661">
    <property type="protein sequence ID" value="KAK5969052.1"/>
    <property type="molecule type" value="Genomic_DNA"/>
</dbReference>
<organism evidence="5 6">
    <name type="scientific">Trichostrongylus colubriformis</name>
    <name type="common">Black scour worm</name>
    <dbReference type="NCBI Taxonomy" id="6319"/>
    <lineage>
        <taxon>Eukaryota</taxon>
        <taxon>Metazoa</taxon>
        <taxon>Ecdysozoa</taxon>
        <taxon>Nematoda</taxon>
        <taxon>Chromadorea</taxon>
        <taxon>Rhabditida</taxon>
        <taxon>Rhabditina</taxon>
        <taxon>Rhabditomorpha</taxon>
        <taxon>Strongyloidea</taxon>
        <taxon>Trichostrongylidae</taxon>
        <taxon>Trichostrongylus</taxon>
    </lineage>
</organism>
<reference evidence="5 6" key="1">
    <citation type="submission" date="2019-10" db="EMBL/GenBank/DDBJ databases">
        <title>Assembly and Annotation for the nematode Trichostrongylus colubriformis.</title>
        <authorList>
            <person name="Martin J."/>
        </authorList>
    </citation>
    <scope>NUCLEOTIDE SEQUENCE [LARGE SCALE GENOMIC DNA]</scope>
    <source>
        <strain evidence="5">G859</strain>
        <tissue evidence="5">Whole worm</tissue>
    </source>
</reference>
<evidence type="ECO:0000256" key="4">
    <source>
        <dbReference type="SAM" id="Phobius"/>
    </source>
</evidence>
<feature type="transmembrane region" description="Helical" evidence="4">
    <location>
        <begin position="96"/>
        <end position="120"/>
    </location>
</feature>
<keyword evidence="6" id="KW-1185">Reference proteome</keyword>
<dbReference type="GO" id="GO:0016020">
    <property type="term" value="C:membrane"/>
    <property type="evidence" value="ECO:0007669"/>
    <property type="project" value="InterPro"/>
</dbReference>
<evidence type="ECO:0000256" key="3">
    <source>
        <dbReference type="ARBA" id="ARBA00023136"/>
    </source>
</evidence>
<name>A0AAN8EZA6_TRICO</name>
<comment type="caution">
    <text evidence="5">The sequence shown here is derived from an EMBL/GenBank/DDBJ whole genome shotgun (WGS) entry which is preliminary data.</text>
</comment>
<protein>
    <submittedName>
        <fullName evidence="5">Uncharacterized protein</fullName>
    </submittedName>
</protein>
<keyword evidence="2 4" id="KW-1133">Transmembrane helix</keyword>
<proteinExistence type="predicted"/>
<feature type="non-terminal residue" evidence="5">
    <location>
        <position position="1"/>
    </location>
</feature>
<dbReference type="InterPro" id="IPR036640">
    <property type="entry name" value="ABC1_TM_sf"/>
</dbReference>
<dbReference type="AlphaFoldDB" id="A0AAN8EZA6"/>
<feature type="transmembrane region" description="Helical" evidence="4">
    <location>
        <begin position="43"/>
        <end position="65"/>
    </location>
</feature>
<keyword evidence="3 4" id="KW-0472">Membrane</keyword>
<sequence length="121" mass="13543">AYEVNSENKVPFENENEDTKKRTGFFSSYADLYGFSDRTDLQLMSIGILCALLQSAIPPFVWLVMGSFLSISITREEQRLYNTSATYNGSKYDEEFAAAATPAFVMMLSLSVAVFFAAFVQ</sequence>
<dbReference type="Proteomes" id="UP001331761">
    <property type="component" value="Unassembled WGS sequence"/>
</dbReference>
<feature type="non-terminal residue" evidence="5">
    <location>
        <position position="121"/>
    </location>
</feature>
<accession>A0AAN8EZA6</accession>
<keyword evidence="1 4" id="KW-0812">Transmembrane</keyword>
<evidence type="ECO:0000313" key="5">
    <source>
        <dbReference type="EMBL" id="KAK5969052.1"/>
    </source>
</evidence>
<dbReference type="GO" id="GO:0005524">
    <property type="term" value="F:ATP binding"/>
    <property type="evidence" value="ECO:0007669"/>
    <property type="project" value="InterPro"/>
</dbReference>